<dbReference type="Pfam" id="PF00112">
    <property type="entry name" value="Peptidase_C1"/>
    <property type="match status" value="1"/>
</dbReference>
<protein>
    <submittedName>
        <fullName evidence="11">Papain family cysteine protease</fullName>
    </submittedName>
</protein>
<dbReference type="InterPro" id="IPR013128">
    <property type="entry name" value="Peptidase_C1A"/>
</dbReference>
<dbReference type="PANTHER" id="PTHR12411">
    <property type="entry name" value="CYSTEINE PROTEASE FAMILY C1-RELATED"/>
    <property type="match status" value="1"/>
</dbReference>
<evidence type="ECO:0000256" key="2">
    <source>
        <dbReference type="ARBA" id="ARBA00022670"/>
    </source>
</evidence>
<evidence type="ECO:0000256" key="5">
    <source>
        <dbReference type="ARBA" id="ARBA00023145"/>
    </source>
</evidence>
<organism evidence="10 11">
    <name type="scientific">Haemonchus contortus</name>
    <name type="common">Barber pole worm</name>
    <dbReference type="NCBI Taxonomy" id="6289"/>
    <lineage>
        <taxon>Eukaryota</taxon>
        <taxon>Metazoa</taxon>
        <taxon>Ecdysozoa</taxon>
        <taxon>Nematoda</taxon>
        <taxon>Chromadorea</taxon>
        <taxon>Rhabditida</taxon>
        <taxon>Rhabditina</taxon>
        <taxon>Rhabditomorpha</taxon>
        <taxon>Strongyloidea</taxon>
        <taxon>Trichostrongylidae</taxon>
        <taxon>Haemonchus</taxon>
    </lineage>
</organism>
<keyword evidence="6" id="KW-1015">Disulfide bond</keyword>
<dbReference type="PROSITE" id="PS00139">
    <property type="entry name" value="THIOL_PROTEASE_CYS"/>
    <property type="match status" value="1"/>
</dbReference>
<proteinExistence type="inferred from homology"/>
<feature type="domain" description="Cathepsin propeptide inhibitor" evidence="9">
    <location>
        <begin position="89"/>
        <end position="145"/>
    </location>
</feature>
<dbReference type="WBParaSite" id="HCON_00029140-00001">
    <property type="protein sequence ID" value="HCON_00029140-00001"/>
    <property type="gene ID" value="HCON_00029140"/>
</dbReference>
<evidence type="ECO:0000259" key="8">
    <source>
        <dbReference type="SMART" id="SM00645"/>
    </source>
</evidence>
<dbReference type="OrthoDB" id="5875790at2759"/>
<keyword evidence="2" id="KW-0645">Protease</keyword>
<reference evidence="11" key="1">
    <citation type="submission" date="2020-12" db="UniProtKB">
        <authorList>
            <consortium name="WormBaseParasite"/>
        </authorList>
    </citation>
    <scope>IDENTIFICATION</scope>
    <source>
        <strain evidence="11">MHco3</strain>
    </source>
</reference>
<dbReference type="PRINTS" id="PR00705">
    <property type="entry name" value="PAPAIN"/>
</dbReference>
<dbReference type="CDD" id="cd02248">
    <property type="entry name" value="Peptidase_C1A"/>
    <property type="match status" value="1"/>
</dbReference>
<keyword evidence="10" id="KW-1185">Reference proteome</keyword>
<evidence type="ECO:0000256" key="3">
    <source>
        <dbReference type="ARBA" id="ARBA00022801"/>
    </source>
</evidence>
<evidence type="ECO:0000256" key="6">
    <source>
        <dbReference type="ARBA" id="ARBA00023157"/>
    </source>
</evidence>
<evidence type="ECO:0000256" key="1">
    <source>
        <dbReference type="ARBA" id="ARBA00008455"/>
    </source>
</evidence>
<keyword evidence="7" id="KW-0812">Transmembrane</keyword>
<comment type="similarity">
    <text evidence="1">Belongs to the peptidase C1 family.</text>
</comment>
<dbReference type="GO" id="GO:0006508">
    <property type="term" value="P:proteolysis"/>
    <property type="evidence" value="ECO:0007669"/>
    <property type="project" value="UniProtKB-KW"/>
</dbReference>
<dbReference type="InterPro" id="IPR013201">
    <property type="entry name" value="Prot_inhib_I29"/>
</dbReference>
<dbReference type="SMART" id="SM00645">
    <property type="entry name" value="Pept_C1"/>
    <property type="match status" value="1"/>
</dbReference>
<dbReference type="AlphaFoldDB" id="A0A7I5E6H2"/>
<evidence type="ECO:0000256" key="7">
    <source>
        <dbReference type="SAM" id="Phobius"/>
    </source>
</evidence>
<feature type="transmembrane region" description="Helical" evidence="7">
    <location>
        <begin position="40"/>
        <end position="64"/>
    </location>
</feature>
<dbReference type="Pfam" id="PF08246">
    <property type="entry name" value="Inhibitor_I29"/>
    <property type="match status" value="1"/>
</dbReference>
<dbReference type="FunFam" id="3.90.70.10:FF:000103">
    <property type="entry name" value="Hypothetical LOC496748"/>
    <property type="match status" value="1"/>
</dbReference>
<dbReference type="SMART" id="SM00848">
    <property type="entry name" value="Inhibitor_I29"/>
    <property type="match status" value="1"/>
</dbReference>
<dbReference type="SUPFAM" id="SSF54001">
    <property type="entry name" value="Cysteine proteinases"/>
    <property type="match status" value="1"/>
</dbReference>
<dbReference type="Proteomes" id="UP000025227">
    <property type="component" value="Unplaced"/>
</dbReference>
<dbReference type="OMA" id="ALKHDQC"/>
<dbReference type="InterPro" id="IPR038765">
    <property type="entry name" value="Papain-like_cys_pep_sf"/>
</dbReference>
<dbReference type="InterPro" id="IPR000169">
    <property type="entry name" value="Pept_cys_AS"/>
</dbReference>
<keyword evidence="7" id="KW-0472">Membrane</keyword>
<evidence type="ECO:0000313" key="11">
    <source>
        <dbReference type="WBParaSite" id="HCON_00029140-00001"/>
    </source>
</evidence>
<keyword evidence="7" id="KW-1133">Transmembrane helix</keyword>
<evidence type="ECO:0000256" key="4">
    <source>
        <dbReference type="ARBA" id="ARBA00022807"/>
    </source>
</evidence>
<dbReference type="GO" id="GO:0008234">
    <property type="term" value="F:cysteine-type peptidase activity"/>
    <property type="evidence" value="ECO:0007669"/>
    <property type="project" value="UniProtKB-KW"/>
</dbReference>
<sequence>MWPKFDPKSTNINFEPLHKEEDDRSHGRSASLTKRLVNGIALFVQFLLLIFILLSLARISFVLYNKNKWSQDQFYLDDIDDEDRYMLMFQDFIDSFNKSYESDEERAFRFSVFVENVQDFEEEERKHPGLDLDVTKFADWTEEEMIQYLSGNLQELQIEGPRFEGSALLDGVKRPAEMDWVKSGKLTPVKDQGQCGSCWAFATVASIEAANAIKTGQLTRLSEQEMVDCDTQNNGCQGGYRPYAMSFVQQNGLMKEEKYPYCGTDQNTCLLKRDSERVFIQSYRMLSSNEEVIADWIAANGPVTFGMNVTKSMYSYRSGIFAPSQEDCEQHSLGSHALTFVGYGTENGQPYWLVKNSWGSRWGQDGYFKLARGQNACGAANAVVSPIMGK</sequence>
<dbReference type="PROSITE" id="PS00640">
    <property type="entry name" value="THIOL_PROTEASE_ASN"/>
    <property type="match status" value="1"/>
</dbReference>
<keyword evidence="4" id="KW-0788">Thiol protease</keyword>
<dbReference type="Gene3D" id="3.90.70.10">
    <property type="entry name" value="Cysteine proteinases"/>
    <property type="match status" value="1"/>
</dbReference>
<feature type="domain" description="Peptidase C1A papain C-terminal" evidence="8">
    <location>
        <begin position="174"/>
        <end position="387"/>
    </location>
</feature>
<name>A0A7I5E6H2_HAECO</name>
<evidence type="ECO:0000259" key="9">
    <source>
        <dbReference type="SMART" id="SM00848"/>
    </source>
</evidence>
<dbReference type="InterPro" id="IPR039417">
    <property type="entry name" value="Peptidase_C1A_papain-like"/>
</dbReference>
<keyword evidence="5" id="KW-0865">Zymogen</keyword>
<accession>A0A7I5E6H2</accession>
<keyword evidence="3" id="KW-0378">Hydrolase</keyword>
<evidence type="ECO:0000313" key="10">
    <source>
        <dbReference type="Proteomes" id="UP000025227"/>
    </source>
</evidence>
<dbReference type="InterPro" id="IPR025661">
    <property type="entry name" value="Pept_asp_AS"/>
</dbReference>
<dbReference type="InterPro" id="IPR000668">
    <property type="entry name" value="Peptidase_C1A_C"/>
</dbReference>